<feature type="transmembrane region" description="Helical" evidence="2">
    <location>
        <begin position="346"/>
        <end position="364"/>
    </location>
</feature>
<comment type="caution">
    <text evidence="5">The sequence shown here is derived from an EMBL/GenBank/DDBJ whole genome shotgun (WGS) entry which is preliminary data.</text>
</comment>
<dbReference type="AlphaFoldDB" id="A0A9W9GXV0"/>
<evidence type="ECO:0000259" key="3">
    <source>
        <dbReference type="Pfam" id="PF13632"/>
    </source>
</evidence>
<gene>
    <name evidence="5" type="ORF">N7476_008109</name>
</gene>
<evidence type="ECO:0008006" key="7">
    <source>
        <dbReference type="Google" id="ProtNLM"/>
    </source>
</evidence>
<dbReference type="Proteomes" id="UP001147746">
    <property type="component" value="Unassembled WGS sequence"/>
</dbReference>
<feature type="domain" description="Glycosyltransferase 2-like" evidence="3">
    <location>
        <begin position="653"/>
        <end position="861"/>
    </location>
</feature>
<accession>A0A9W9GXV0</accession>
<keyword evidence="6" id="KW-1185">Reference proteome</keyword>
<evidence type="ECO:0000256" key="1">
    <source>
        <dbReference type="SAM" id="MobiDB-lite"/>
    </source>
</evidence>
<keyword evidence="2" id="KW-0812">Transmembrane</keyword>
<evidence type="ECO:0000313" key="6">
    <source>
        <dbReference type="Proteomes" id="UP001147746"/>
    </source>
</evidence>
<sequence length="1035" mass="115413">MGTGQTEAILTRGRAKSGEWPLPSVETHAQLETSVLTHVQQGISFQNRVQNEDLEVDYLQSRSSTPHLDTAEVVRVLSPGPTQSANSARTRRGPPSVAHSLASPSISESGEGEDPSSMARYLARRATLLGWFDEGEVDNGIRTWSSTCIAVRLPDAEYSFFPYNFNPALGEAITRLGETAAVAMSSRFTSALIDSIVPGQKSLIVESTSARIPIVYCLNDVNSELVHFARACIIVQEKIVLVWSHDSGAILNVAFDVERQLGRKGPRVSNATTPRISGRSSPLDFDLDAQTSTKANSTVLPIRGALDEKHEVYSKAVALEEGTEEDETPVDLEGNLAPRPAHRIHAFKISFAIMLVILTQALGVSRLINEYAWDGGYIRFALVCSVASFKMLHRGINPTQVVTIPPLALFSLFFFIVIVTSAFQLFLPASFCLKNSKFHSAIKPNPKFHRDYELPHITIQMPVYKEGLKGVIVPTMMSVLAAVQFYEEQGGTASVFINDDGMQCIQPELAEARRQYYRENGIGYTARLPNKKSSQKKKSGRFDWFRKSKPVAETTEVEEEDATSPQAIANKIGFERKGKFKKASNMNYGLAFSNRVEDEMVRLTELECQQRGCTNDDLVVEDDDRIYKQALTNMLAEDEGRTWAEGNIRIGEHILIIDCDTRVPIDCLLYGALEMHESPEVAIIQHGSGVMQVVHNMFENGIAYFTDVVYTAIKYGVGSGDVSPFVGHNAFLRWKAIQSIQFVDPSDGETKWWSDAHVSEDFDISLRLQMRGMTVRLATYHNRDFKEGVSLTLYDELTRWEKYAYGCNELVFHPFYKWPYKGPVTRLFLRFLWSNMPVTSKVTIIAYIFTYYAIGSGMLLATVNYVIVGLFNSQIDHIYLRSWGIWISLVVIFNGVGSVAFSMARHQLKEKVFYKALLQSVMWLPFLIIYFGGISLNCAKAILCHAFSINIEWSSTAKEPGPGGFFIGLDRMVKKFKYTWAICLFLTAAMVVMALATPWGWQIKPGEYSTASIAIGPLAIQVVNAAILPLVLGLN</sequence>
<feature type="transmembrane region" description="Helical" evidence="2">
    <location>
        <begin position="404"/>
        <end position="427"/>
    </location>
</feature>
<protein>
    <recommendedName>
        <fullName evidence="7">Glycosyltransferase 2-like domain-containing protein</fullName>
    </recommendedName>
</protein>
<name>A0A9W9GXV0_9EURO</name>
<feature type="transmembrane region" description="Helical" evidence="2">
    <location>
        <begin position="916"/>
        <end position="939"/>
    </location>
</feature>
<feature type="transmembrane region" description="Helical" evidence="2">
    <location>
        <begin position="1013"/>
        <end position="1034"/>
    </location>
</feature>
<dbReference type="PANTHER" id="PTHR35408:SF2">
    <property type="entry name" value="GLYCOSYLTRANSFERASE 2-LIKE DOMAIN-CONTAINING PROTEIN"/>
    <property type="match status" value="1"/>
</dbReference>
<reference evidence="5" key="2">
    <citation type="journal article" date="2023" name="IMA Fungus">
        <title>Comparative genomic study of the Penicillium genus elucidates a diverse pangenome and 15 lateral gene transfer events.</title>
        <authorList>
            <person name="Petersen C."/>
            <person name="Sorensen T."/>
            <person name="Nielsen M.R."/>
            <person name="Sondergaard T.E."/>
            <person name="Sorensen J.L."/>
            <person name="Fitzpatrick D.A."/>
            <person name="Frisvad J.C."/>
            <person name="Nielsen K.L."/>
        </authorList>
    </citation>
    <scope>NUCLEOTIDE SEQUENCE</scope>
    <source>
        <strain evidence="5">IBT 21472</strain>
    </source>
</reference>
<organism evidence="5 6">
    <name type="scientific">Penicillium atrosanguineum</name>
    <dbReference type="NCBI Taxonomy" id="1132637"/>
    <lineage>
        <taxon>Eukaryota</taxon>
        <taxon>Fungi</taxon>
        <taxon>Dikarya</taxon>
        <taxon>Ascomycota</taxon>
        <taxon>Pezizomycotina</taxon>
        <taxon>Eurotiomycetes</taxon>
        <taxon>Eurotiomycetidae</taxon>
        <taxon>Eurotiales</taxon>
        <taxon>Aspergillaceae</taxon>
        <taxon>Penicillium</taxon>
    </lineage>
</organism>
<feature type="region of interest" description="Disordered" evidence="1">
    <location>
        <begin position="70"/>
        <end position="115"/>
    </location>
</feature>
<evidence type="ECO:0000313" key="5">
    <source>
        <dbReference type="EMBL" id="KAJ5307453.1"/>
    </source>
</evidence>
<evidence type="ECO:0000256" key="2">
    <source>
        <dbReference type="SAM" id="Phobius"/>
    </source>
</evidence>
<evidence type="ECO:0000259" key="4">
    <source>
        <dbReference type="Pfam" id="PF25550"/>
    </source>
</evidence>
<feature type="transmembrane region" description="Helical" evidence="2">
    <location>
        <begin position="978"/>
        <end position="1001"/>
    </location>
</feature>
<feature type="region of interest" description="Disordered" evidence="1">
    <location>
        <begin position="1"/>
        <end position="22"/>
    </location>
</feature>
<dbReference type="Gene3D" id="3.90.550.10">
    <property type="entry name" value="Spore Coat Polysaccharide Biosynthesis Protein SpsA, Chain A"/>
    <property type="match status" value="1"/>
</dbReference>
<dbReference type="PANTHER" id="PTHR35408">
    <property type="entry name" value="CHROMOSOME 15, WHOLE GENOME SHOTGUN SEQUENCE"/>
    <property type="match status" value="1"/>
</dbReference>
<dbReference type="Pfam" id="PF13632">
    <property type="entry name" value="Glyco_trans_2_3"/>
    <property type="match status" value="1"/>
</dbReference>
<dbReference type="InterPro" id="IPR001173">
    <property type="entry name" value="Glyco_trans_2-like"/>
</dbReference>
<dbReference type="InterPro" id="IPR057688">
    <property type="entry name" value="DUF7928"/>
</dbReference>
<dbReference type="EMBL" id="JAPZBO010000008">
    <property type="protein sequence ID" value="KAJ5307453.1"/>
    <property type="molecule type" value="Genomic_DNA"/>
</dbReference>
<feature type="domain" description="DUF7928" evidence="4">
    <location>
        <begin position="117"/>
        <end position="261"/>
    </location>
</feature>
<keyword evidence="2" id="KW-1133">Transmembrane helix</keyword>
<keyword evidence="2" id="KW-0472">Membrane</keyword>
<dbReference type="Pfam" id="PF25550">
    <property type="entry name" value="DUF7928"/>
    <property type="match status" value="1"/>
</dbReference>
<dbReference type="SUPFAM" id="SSF53448">
    <property type="entry name" value="Nucleotide-diphospho-sugar transferases"/>
    <property type="match status" value="1"/>
</dbReference>
<feature type="transmembrane region" description="Helical" evidence="2">
    <location>
        <begin position="844"/>
        <end position="871"/>
    </location>
</feature>
<reference evidence="5" key="1">
    <citation type="submission" date="2022-12" db="EMBL/GenBank/DDBJ databases">
        <authorList>
            <person name="Petersen C."/>
        </authorList>
    </citation>
    <scope>NUCLEOTIDE SEQUENCE</scope>
    <source>
        <strain evidence="5">IBT 21472</strain>
    </source>
</reference>
<feature type="transmembrane region" description="Helical" evidence="2">
    <location>
        <begin position="883"/>
        <end position="904"/>
    </location>
</feature>
<proteinExistence type="predicted"/>
<dbReference type="InterPro" id="IPR029044">
    <property type="entry name" value="Nucleotide-diphossugar_trans"/>
</dbReference>